<sequence length="146" mass="16516">MEVVITSREMVKPSSKQVYLRKPFSLSSLDQLVPAHYIPVVLFYSKPDGSHLNTTAHILVRLKESLSKALNQFYPLSGRTIDNLYIDSYDKGVSYVEARVKGCLADCMAQTELESFNKLLNSVDFHQKLGSFHSKASKGRYLIPRC</sequence>
<comment type="caution">
    <text evidence="4">The sequence shown here is derived from an EMBL/GenBank/DDBJ whole genome shotgun (WGS) entry which is preliminary data.</text>
</comment>
<name>A0ABR2DSV4_9ROSI</name>
<dbReference type="Proteomes" id="UP001472677">
    <property type="component" value="Unassembled WGS sequence"/>
</dbReference>
<gene>
    <name evidence="4" type="ORF">V6N12_026811</name>
</gene>
<comment type="similarity">
    <text evidence="1">Belongs to the plant acyltransferase family.</text>
</comment>
<evidence type="ECO:0000313" key="4">
    <source>
        <dbReference type="EMBL" id="KAK8546007.1"/>
    </source>
</evidence>
<organism evidence="4 5">
    <name type="scientific">Hibiscus sabdariffa</name>
    <name type="common">roselle</name>
    <dbReference type="NCBI Taxonomy" id="183260"/>
    <lineage>
        <taxon>Eukaryota</taxon>
        <taxon>Viridiplantae</taxon>
        <taxon>Streptophyta</taxon>
        <taxon>Embryophyta</taxon>
        <taxon>Tracheophyta</taxon>
        <taxon>Spermatophyta</taxon>
        <taxon>Magnoliopsida</taxon>
        <taxon>eudicotyledons</taxon>
        <taxon>Gunneridae</taxon>
        <taxon>Pentapetalae</taxon>
        <taxon>rosids</taxon>
        <taxon>malvids</taxon>
        <taxon>Malvales</taxon>
        <taxon>Malvaceae</taxon>
        <taxon>Malvoideae</taxon>
        <taxon>Hibiscus</taxon>
    </lineage>
</organism>
<keyword evidence="5" id="KW-1185">Reference proteome</keyword>
<keyword evidence="2" id="KW-0808">Transferase</keyword>
<evidence type="ECO:0000256" key="1">
    <source>
        <dbReference type="ARBA" id="ARBA00009861"/>
    </source>
</evidence>
<accession>A0ABR2DSV4</accession>
<dbReference type="EMBL" id="JBBPBM010000023">
    <property type="protein sequence ID" value="KAK8546007.1"/>
    <property type="molecule type" value="Genomic_DNA"/>
</dbReference>
<dbReference type="PANTHER" id="PTHR31623:SF36">
    <property type="entry name" value="STEMMADENINE O-ACETYLTRANSFERASE-LIKE"/>
    <property type="match status" value="1"/>
</dbReference>
<keyword evidence="3" id="KW-0012">Acyltransferase</keyword>
<dbReference type="Gene3D" id="3.30.559.10">
    <property type="entry name" value="Chloramphenicol acetyltransferase-like domain"/>
    <property type="match status" value="1"/>
</dbReference>
<evidence type="ECO:0000256" key="3">
    <source>
        <dbReference type="ARBA" id="ARBA00023315"/>
    </source>
</evidence>
<dbReference type="PANTHER" id="PTHR31623">
    <property type="entry name" value="F21J9.9"/>
    <property type="match status" value="1"/>
</dbReference>
<evidence type="ECO:0000256" key="2">
    <source>
        <dbReference type="ARBA" id="ARBA00022679"/>
    </source>
</evidence>
<dbReference type="InterPro" id="IPR023213">
    <property type="entry name" value="CAT-like_dom_sf"/>
</dbReference>
<proteinExistence type="inferred from homology"/>
<evidence type="ECO:0000313" key="5">
    <source>
        <dbReference type="Proteomes" id="UP001472677"/>
    </source>
</evidence>
<dbReference type="Pfam" id="PF02458">
    <property type="entry name" value="Transferase"/>
    <property type="match status" value="1"/>
</dbReference>
<protein>
    <submittedName>
        <fullName evidence="4">Uncharacterized protein</fullName>
    </submittedName>
</protein>
<reference evidence="4 5" key="1">
    <citation type="journal article" date="2024" name="G3 (Bethesda)">
        <title>Genome assembly of Hibiscus sabdariffa L. provides insights into metabolisms of medicinal natural products.</title>
        <authorList>
            <person name="Kim T."/>
        </authorList>
    </citation>
    <scope>NUCLEOTIDE SEQUENCE [LARGE SCALE GENOMIC DNA]</scope>
    <source>
        <strain evidence="4">TK-2024</strain>
        <tissue evidence="4">Old leaves</tissue>
    </source>
</reference>